<protein>
    <submittedName>
        <fullName evidence="1">Uncharacterized protein</fullName>
    </submittedName>
</protein>
<evidence type="ECO:0000313" key="1">
    <source>
        <dbReference type="EMBL" id="GID47710.1"/>
    </source>
</evidence>
<sequence>MLTVPLRVVHRGLPSLPSRADRVGTNTAVARFGFKPTLTVSMAVLNGLVATGPARKSHRGRNAVTGRVWDRFYGADRR</sequence>
<proteinExistence type="predicted"/>
<reference evidence="1" key="1">
    <citation type="submission" date="2021-01" db="EMBL/GenBank/DDBJ databases">
        <title>Whole genome shotgun sequence of Actinoplanes capillaceus NBRC 16408.</title>
        <authorList>
            <person name="Komaki H."/>
            <person name="Tamura T."/>
        </authorList>
    </citation>
    <scope>NUCLEOTIDE SEQUENCE [LARGE SCALE GENOMIC DNA]</scope>
    <source>
        <strain evidence="1">NBRC 16408</strain>
    </source>
</reference>
<gene>
    <name evidence="1" type="ORF">Aca07nite_49850</name>
</gene>
<dbReference type="EMBL" id="BOMF01000094">
    <property type="protein sequence ID" value="GID47710.1"/>
    <property type="molecule type" value="Genomic_DNA"/>
</dbReference>
<organism evidence="1">
    <name type="scientific">Actinoplanes campanulatus</name>
    <dbReference type="NCBI Taxonomy" id="113559"/>
    <lineage>
        <taxon>Bacteria</taxon>
        <taxon>Bacillati</taxon>
        <taxon>Actinomycetota</taxon>
        <taxon>Actinomycetes</taxon>
        <taxon>Micromonosporales</taxon>
        <taxon>Micromonosporaceae</taxon>
        <taxon>Actinoplanes</taxon>
    </lineage>
</organism>
<accession>A0ABQ3WN69</accession>
<name>A0ABQ3WN69_9ACTN</name>
<comment type="caution">
    <text evidence="1">The sequence shown here is derived from an EMBL/GenBank/DDBJ whole genome shotgun (WGS) entry which is preliminary data.</text>
</comment>